<name>A0A1H8HTP5_9BACL</name>
<protein>
    <submittedName>
        <fullName evidence="1">Uncharacterized protein</fullName>
    </submittedName>
</protein>
<sequence length="67" mass="8038">MKAIIHLFSTERIRLQEQMEPGSETNSVFNHVLIDYWLIEGPRSYRQSILSDKIRSLDISRNYSHWM</sequence>
<dbReference type="STRING" id="1173111.SAMN05444955_11536"/>
<evidence type="ECO:0000313" key="1">
    <source>
        <dbReference type="EMBL" id="SEN59484.1"/>
    </source>
</evidence>
<evidence type="ECO:0000313" key="2">
    <source>
        <dbReference type="Proteomes" id="UP000199695"/>
    </source>
</evidence>
<dbReference type="Proteomes" id="UP000199695">
    <property type="component" value="Unassembled WGS sequence"/>
</dbReference>
<proteinExistence type="predicted"/>
<dbReference type="EMBL" id="FOCQ01000015">
    <property type="protein sequence ID" value="SEN59484.1"/>
    <property type="molecule type" value="Genomic_DNA"/>
</dbReference>
<keyword evidence="2" id="KW-1185">Reference proteome</keyword>
<dbReference type="AlphaFoldDB" id="A0A1H8HTP5"/>
<gene>
    <name evidence="1" type="ORF">SAMN05444955_11536</name>
</gene>
<reference evidence="1 2" key="1">
    <citation type="submission" date="2016-10" db="EMBL/GenBank/DDBJ databases">
        <authorList>
            <person name="de Groot N.N."/>
        </authorList>
    </citation>
    <scope>NUCLEOTIDE SEQUENCE [LARGE SCALE GENOMIC DNA]</scope>
    <source>
        <strain evidence="1 2">DSM 46701</strain>
    </source>
</reference>
<accession>A0A1H8HTP5</accession>
<organism evidence="1 2">
    <name type="scientific">Lihuaxuella thermophila</name>
    <dbReference type="NCBI Taxonomy" id="1173111"/>
    <lineage>
        <taxon>Bacteria</taxon>
        <taxon>Bacillati</taxon>
        <taxon>Bacillota</taxon>
        <taxon>Bacilli</taxon>
        <taxon>Bacillales</taxon>
        <taxon>Thermoactinomycetaceae</taxon>
        <taxon>Lihuaxuella</taxon>
    </lineage>
</organism>
<dbReference type="RefSeq" id="WP_089971351.1">
    <property type="nucleotide sequence ID" value="NZ_FOCQ01000015.1"/>
</dbReference>